<name>A0A2N5TA81_9BASI</name>
<proteinExistence type="predicted"/>
<dbReference type="Proteomes" id="UP000235392">
    <property type="component" value="Unassembled WGS sequence"/>
</dbReference>
<sequence>MSEPTGNAFHHLTISNQSNDLDFSVLLQDRMMEAINGLVRGLPQKGCCHRRREWRGDPLPITPAERSARKETLILIQTSLLPSVKRQLMDLLTSFGLIGTDDSTSQKNSRRPLAPRFDDALDILSQFGPAMHHIQSAIFSLSPWGFRDPHSSVNDIDADYGVLKKFRCDHLLEHFGLLINSDSTDPCESDDLRGLFHHYHCYVPYMMSAQLSPNYHDPASDFKDEPTKSKLKDLIIHKTALWCRQVDDMIERSTQSDLVFLQADWRRHVNHLNELLPRLAPPIKALKERRLVSYPANRNLVDPPSKIRGLINSLVLQLFDRSITIIKLIRIFFSKLLDTPSRKTPIRLGDELTSDQLSQLQWKLQVMLESVVDIADSFFGIQQEYTITFRILDHLKEVANQMLRNMEQALLLLADFMRPAKSSPSVNPPSSSSSPSSSSRKALYDSLFADFVPQFYQTFHHFQRDVSAVTTHLEQLRRLIRQPISELDLRFHVS</sequence>
<protein>
    <submittedName>
        <fullName evidence="1">Uncharacterized protein</fullName>
    </submittedName>
</protein>
<gene>
    <name evidence="1" type="ORF">PCASD_18609</name>
</gene>
<evidence type="ECO:0000313" key="1">
    <source>
        <dbReference type="EMBL" id="PLW22392.1"/>
    </source>
</evidence>
<organism evidence="1 2">
    <name type="scientific">Puccinia coronata f. sp. avenae</name>
    <dbReference type="NCBI Taxonomy" id="200324"/>
    <lineage>
        <taxon>Eukaryota</taxon>
        <taxon>Fungi</taxon>
        <taxon>Dikarya</taxon>
        <taxon>Basidiomycota</taxon>
        <taxon>Pucciniomycotina</taxon>
        <taxon>Pucciniomycetes</taxon>
        <taxon>Pucciniales</taxon>
        <taxon>Pucciniaceae</taxon>
        <taxon>Puccinia</taxon>
    </lineage>
</organism>
<dbReference type="PANTHER" id="PTHR33069">
    <property type="entry name" value="CHROMOSOME 7, WHOLE GENOME SHOTGUN SEQUENCE-RELATED"/>
    <property type="match status" value="1"/>
</dbReference>
<reference evidence="1 2" key="1">
    <citation type="submission" date="2017-11" db="EMBL/GenBank/DDBJ databases">
        <title>De novo assembly and phasing of dikaryotic genomes from two isolates of Puccinia coronata f. sp. avenae, the causal agent of oat crown rust.</title>
        <authorList>
            <person name="Miller M.E."/>
            <person name="Zhang Y."/>
            <person name="Omidvar V."/>
            <person name="Sperschneider J."/>
            <person name="Schwessinger B."/>
            <person name="Raley C."/>
            <person name="Palmer J.M."/>
            <person name="Garnica D."/>
            <person name="Upadhyaya N."/>
            <person name="Rathjen J."/>
            <person name="Taylor J.M."/>
            <person name="Park R.F."/>
            <person name="Dodds P.N."/>
            <person name="Hirsch C.D."/>
            <person name="Kianian S.F."/>
            <person name="Figueroa M."/>
        </authorList>
    </citation>
    <scope>NUCLEOTIDE SEQUENCE [LARGE SCALE GENOMIC DNA]</scope>
    <source>
        <strain evidence="1">12SD80</strain>
    </source>
</reference>
<dbReference type="PANTHER" id="PTHR33069:SF3">
    <property type="entry name" value="DYNEIN HEAVY CHAIN TAIL DOMAIN-CONTAINING PROTEIN"/>
    <property type="match status" value="1"/>
</dbReference>
<comment type="caution">
    <text evidence="1">The sequence shown here is derived from an EMBL/GenBank/DDBJ whole genome shotgun (WGS) entry which is preliminary data.</text>
</comment>
<accession>A0A2N5TA81</accession>
<dbReference type="AlphaFoldDB" id="A0A2N5TA81"/>
<dbReference type="EMBL" id="PGCI01000665">
    <property type="protein sequence ID" value="PLW22392.1"/>
    <property type="molecule type" value="Genomic_DNA"/>
</dbReference>
<evidence type="ECO:0000313" key="2">
    <source>
        <dbReference type="Proteomes" id="UP000235392"/>
    </source>
</evidence>